<evidence type="ECO:0000259" key="2">
    <source>
        <dbReference type="SMART" id="SM00507"/>
    </source>
</evidence>
<dbReference type="GO" id="GO:0003676">
    <property type="term" value="F:nucleic acid binding"/>
    <property type="evidence" value="ECO:0007669"/>
    <property type="project" value="InterPro"/>
</dbReference>
<feature type="domain" description="HNH nuclease" evidence="2">
    <location>
        <begin position="152"/>
        <end position="201"/>
    </location>
</feature>
<dbReference type="GO" id="GO:0008270">
    <property type="term" value="F:zinc ion binding"/>
    <property type="evidence" value="ECO:0007669"/>
    <property type="project" value="InterPro"/>
</dbReference>
<sequence>MKLQCASCGLRLDSLHFKQEGLMNPKLTSICDICLTRNLDAEDYENLVIENISQVMLYGFVGKKNTGKANPEALNQYLVGSDHRRQYESFIQDYDGNEVALQQLPRFKFNQAIIKSEDKEIDYIPNSNVDFAVNMKNMGIEVDFSLNEVDFVDRERIRHKYNYRCQYCGRRGTSVDHKDPVSLSHDNSFDNLILSCSECNRIKSNMPYKLFIKLNNQLSVVNKKLVKYEDTLANLKEEFQQAKRDLAGQVHLKGIVNDPELNAMRKQNKKLQDAIDSLQSDYDALRKLRKTYFETGWKLAQEKENSEII</sequence>
<gene>
    <name evidence="3" type="ORF">GWG61_05450</name>
</gene>
<keyword evidence="3" id="KW-0378">Hydrolase</keyword>
<dbReference type="SMART" id="SM00507">
    <property type="entry name" value="HNHc"/>
    <property type="match status" value="1"/>
</dbReference>
<evidence type="ECO:0000256" key="1">
    <source>
        <dbReference type="SAM" id="Coils"/>
    </source>
</evidence>
<organism evidence="3">
    <name type="scientific">Lactobacillus paragasseri</name>
    <dbReference type="NCBI Taxonomy" id="2107999"/>
    <lineage>
        <taxon>Bacteria</taxon>
        <taxon>Bacillati</taxon>
        <taxon>Bacillota</taxon>
        <taxon>Bacilli</taxon>
        <taxon>Lactobacillales</taxon>
        <taxon>Lactobacillaceae</taxon>
        <taxon>Lactobacillus</taxon>
    </lineage>
</organism>
<feature type="coiled-coil region" evidence="1">
    <location>
        <begin position="218"/>
        <end position="288"/>
    </location>
</feature>
<dbReference type="EMBL" id="JAADJO010000010">
    <property type="protein sequence ID" value="NDJ73943.1"/>
    <property type="molecule type" value="Genomic_DNA"/>
</dbReference>
<comment type="caution">
    <text evidence="3">The sequence shown here is derived from an EMBL/GenBank/DDBJ whole genome shotgun (WGS) entry which is preliminary data.</text>
</comment>
<keyword evidence="1" id="KW-0175">Coiled coil</keyword>
<dbReference type="InterPro" id="IPR002711">
    <property type="entry name" value="HNH"/>
</dbReference>
<accession>A0A6B2FX55</accession>
<evidence type="ECO:0000313" key="3">
    <source>
        <dbReference type="EMBL" id="NDJ73943.1"/>
    </source>
</evidence>
<dbReference type="InterPro" id="IPR003615">
    <property type="entry name" value="HNH_nuc"/>
</dbReference>
<dbReference type="Pfam" id="PF01844">
    <property type="entry name" value="HNH"/>
    <property type="match status" value="1"/>
</dbReference>
<dbReference type="RefSeq" id="WP_162014031.1">
    <property type="nucleotide sequence ID" value="NZ_CAKMAD010000010.1"/>
</dbReference>
<protein>
    <submittedName>
        <fullName evidence="3">HNH endonuclease</fullName>
    </submittedName>
</protein>
<dbReference type="AlphaFoldDB" id="A0A6B2FX55"/>
<reference evidence="3" key="1">
    <citation type="submission" date="2020-01" db="EMBL/GenBank/DDBJ databases">
        <title>Vaginal microbiome of pregnant Indian women: Insights into the genome of dominants Lactobacillus species.</title>
        <authorList>
            <person name="Das B."/>
            <person name="Mehta O."/>
            <person name="Ghosh T.S."/>
            <person name="Kothidar A."/>
            <person name="Gowtham M.R."/>
            <person name="Mitra R."/>
            <person name="Kshetrapal P."/>
            <person name="Wadhwa N."/>
            <person name="Thiruvengadam R."/>
            <person name="Nair G.B."/>
            <person name="Bhatnagar S."/>
            <person name="Das B."/>
        </authorList>
    </citation>
    <scope>NUCLEOTIDE SEQUENCE</scope>
    <source>
        <strain evidence="3">Indica</strain>
    </source>
</reference>
<dbReference type="GO" id="GO:0004519">
    <property type="term" value="F:endonuclease activity"/>
    <property type="evidence" value="ECO:0007669"/>
    <property type="project" value="UniProtKB-KW"/>
</dbReference>
<dbReference type="CDD" id="cd00085">
    <property type="entry name" value="HNHc"/>
    <property type="match status" value="1"/>
</dbReference>
<keyword evidence="3" id="KW-0255">Endonuclease</keyword>
<keyword evidence="3" id="KW-0540">Nuclease</keyword>
<name>A0A6B2FX55_9LACO</name>
<proteinExistence type="predicted"/>
<dbReference type="Gene3D" id="1.10.30.50">
    <property type="match status" value="1"/>
</dbReference>